<dbReference type="Pfam" id="PF02321">
    <property type="entry name" value="OEP"/>
    <property type="match status" value="2"/>
</dbReference>
<evidence type="ECO:0000256" key="8">
    <source>
        <dbReference type="SAM" id="MobiDB-lite"/>
    </source>
</evidence>
<dbReference type="Proteomes" id="UP000188937">
    <property type="component" value="Chromosome"/>
</dbReference>
<evidence type="ECO:0000256" key="6">
    <source>
        <dbReference type="ARBA" id="ARBA00023237"/>
    </source>
</evidence>
<dbReference type="InterPro" id="IPR051906">
    <property type="entry name" value="TolC-like"/>
</dbReference>
<evidence type="ECO:0000256" key="3">
    <source>
        <dbReference type="ARBA" id="ARBA00022452"/>
    </source>
</evidence>
<dbReference type="EMBL" id="CP014692">
    <property type="protein sequence ID" value="AQS83784.1"/>
    <property type="molecule type" value="Genomic_DNA"/>
</dbReference>
<reference evidence="10 11" key="1">
    <citation type="submission" date="2016-03" db="EMBL/GenBank/DDBJ databases">
        <title>Acetic acid bacteria sequencing.</title>
        <authorList>
            <person name="Brandt J."/>
            <person name="Jakob F."/>
            <person name="Vogel R.F."/>
        </authorList>
    </citation>
    <scope>NUCLEOTIDE SEQUENCE [LARGE SCALE GENOMIC DNA]</scope>
    <source>
        <strain evidence="10 11">TMW2.1153</strain>
    </source>
</reference>
<keyword evidence="3" id="KW-1134">Transmembrane beta strand</keyword>
<evidence type="ECO:0000256" key="2">
    <source>
        <dbReference type="ARBA" id="ARBA00022448"/>
    </source>
</evidence>
<keyword evidence="5 7" id="KW-0472">Membrane</keyword>
<feature type="region of interest" description="Disordered" evidence="8">
    <location>
        <begin position="36"/>
        <end position="59"/>
    </location>
</feature>
<keyword evidence="4" id="KW-0812">Transmembrane</keyword>
<accession>A0A1U9KD95</accession>
<gene>
    <name evidence="10" type="ORF">A0U92_02235</name>
</gene>
<evidence type="ECO:0000256" key="1">
    <source>
        <dbReference type="ARBA" id="ARBA00007613"/>
    </source>
</evidence>
<dbReference type="Gene3D" id="1.20.1600.10">
    <property type="entry name" value="Outer membrane efflux proteins (OEP)"/>
    <property type="match status" value="1"/>
</dbReference>
<organism evidence="10 11">
    <name type="scientific">Acetobacter aceti</name>
    <dbReference type="NCBI Taxonomy" id="435"/>
    <lineage>
        <taxon>Bacteria</taxon>
        <taxon>Pseudomonadati</taxon>
        <taxon>Pseudomonadota</taxon>
        <taxon>Alphaproteobacteria</taxon>
        <taxon>Acetobacterales</taxon>
        <taxon>Acetobacteraceae</taxon>
        <taxon>Acetobacter</taxon>
        <taxon>Acetobacter subgen. Acetobacter</taxon>
    </lineage>
</organism>
<dbReference type="InterPro" id="IPR003423">
    <property type="entry name" value="OMP_efflux"/>
</dbReference>
<comment type="function">
    <text evidence="7">CyaE is necessary for transport of calmodulin-sensitive adenylate cyclase-hemolysin (cyclolysin).</text>
</comment>
<proteinExistence type="inferred from homology"/>
<dbReference type="KEGG" id="aace:A0U92_02235"/>
<dbReference type="PANTHER" id="PTHR30026:SF20">
    <property type="entry name" value="OUTER MEMBRANE PROTEIN TOLC"/>
    <property type="match status" value="1"/>
</dbReference>
<evidence type="ECO:0000256" key="9">
    <source>
        <dbReference type="SAM" id="SignalP"/>
    </source>
</evidence>
<keyword evidence="2 7" id="KW-0813">Transport</keyword>
<dbReference type="GO" id="GO:1990281">
    <property type="term" value="C:efflux pump complex"/>
    <property type="evidence" value="ECO:0007669"/>
    <property type="project" value="TreeGrafter"/>
</dbReference>
<dbReference type="AlphaFoldDB" id="A0A1U9KD95"/>
<keyword evidence="6 7" id="KW-0998">Cell outer membrane</keyword>
<keyword evidence="11" id="KW-1185">Reference proteome</keyword>
<sequence>MISMLSSRKFVMKTAVRFGCTALCLVLAACNDTRDLASDSPDSPWRPVSSTGLRMPPGSKGFTAPREVGSVAEVEAARADTVSLDGIGEKPVGLVEMIDVAERHNPQTRVAWEAARQAAIGVGMSRAALLPQLTLSAMGGFQRLAFPLPNYLSSRGYLTSNGAAVFPKLELDYLLLDFGRTRALVQESQQKALAANFGFTATHQELILDVIRAYYAHQAAGAILRASHSAADNAALLLRSARARRSNGEATIVDVALAERNLAQANYDCDKAEDAEHATKHALLVTMGLPATTRLTVQSADDQRLPEVPPQKINDLIDAALRARPDILADVAKLRAADAALKGARASLAPSISVASNVSAYLGELKTYGTAQSAPASAIAQPQTQAFIQMTWPIFQGGLRANAIHMAESRKAQAAATLAKDQIAVEREVADGQDELETALAQVHSAQILQKAAQTAFDSASQSYAHGVGTFTDASSAISALYGAQAALAVSKAQAFMKAASLAHATGRLVSAGSSFDQMEDEE</sequence>
<evidence type="ECO:0000256" key="4">
    <source>
        <dbReference type="ARBA" id="ARBA00022692"/>
    </source>
</evidence>
<dbReference type="GO" id="GO:0015288">
    <property type="term" value="F:porin activity"/>
    <property type="evidence" value="ECO:0007669"/>
    <property type="project" value="TreeGrafter"/>
</dbReference>
<evidence type="ECO:0000256" key="7">
    <source>
        <dbReference type="PIRNR" id="PIRNR001892"/>
    </source>
</evidence>
<comment type="subcellular location">
    <subcellularLocation>
        <location evidence="7">Cell outer membrane</location>
        <topology evidence="7">Peripheral membrane protein</topology>
    </subcellularLocation>
</comment>
<dbReference type="PIRSF" id="PIRSF001892">
    <property type="entry name" value="CyaE"/>
    <property type="match status" value="1"/>
</dbReference>
<dbReference type="InterPro" id="IPR028351">
    <property type="entry name" value="CyaE"/>
</dbReference>
<comment type="similarity">
    <text evidence="1 7">Belongs to the outer membrane factor (OMF) (TC 1.B.17) family.</text>
</comment>
<dbReference type="PANTHER" id="PTHR30026">
    <property type="entry name" value="OUTER MEMBRANE PROTEIN TOLC"/>
    <property type="match status" value="1"/>
</dbReference>
<name>A0A1U9KD95_ACEAC</name>
<dbReference type="STRING" id="435.A0U92_02235"/>
<evidence type="ECO:0000313" key="10">
    <source>
        <dbReference type="EMBL" id="AQS83784.1"/>
    </source>
</evidence>
<dbReference type="GO" id="GO:0015562">
    <property type="term" value="F:efflux transmembrane transporter activity"/>
    <property type="evidence" value="ECO:0007669"/>
    <property type="project" value="InterPro"/>
</dbReference>
<evidence type="ECO:0000313" key="11">
    <source>
        <dbReference type="Proteomes" id="UP000188937"/>
    </source>
</evidence>
<evidence type="ECO:0000256" key="5">
    <source>
        <dbReference type="ARBA" id="ARBA00023136"/>
    </source>
</evidence>
<feature type="chain" id="PRO_5012211423" description="Protein CyaE" evidence="9">
    <location>
        <begin position="29"/>
        <end position="523"/>
    </location>
</feature>
<dbReference type="GO" id="GO:0031640">
    <property type="term" value="P:killing of cells of another organism"/>
    <property type="evidence" value="ECO:0007669"/>
    <property type="project" value="UniProtKB-KW"/>
</dbReference>
<keyword evidence="7" id="KW-0204">Cytolysis</keyword>
<dbReference type="GO" id="GO:0009279">
    <property type="term" value="C:cell outer membrane"/>
    <property type="evidence" value="ECO:0007669"/>
    <property type="project" value="UniProtKB-SubCell"/>
</dbReference>
<keyword evidence="7" id="KW-0354">Hemolysis</keyword>
<keyword evidence="9" id="KW-0732">Signal</keyword>
<feature type="signal peptide" evidence="9">
    <location>
        <begin position="1"/>
        <end position="28"/>
    </location>
</feature>
<dbReference type="SUPFAM" id="SSF56954">
    <property type="entry name" value="Outer membrane efflux proteins (OEP)"/>
    <property type="match status" value="1"/>
</dbReference>
<protein>
    <recommendedName>
        <fullName evidence="7">Protein CyaE</fullName>
    </recommendedName>
</protein>